<dbReference type="RefSeq" id="WP_190440435.1">
    <property type="nucleotide sequence ID" value="NZ_JAMPKM010000015.1"/>
</dbReference>
<organism evidence="1 2">
    <name type="scientific">Trichocoleus desertorum GB2-A4</name>
    <dbReference type="NCBI Taxonomy" id="2933944"/>
    <lineage>
        <taxon>Bacteria</taxon>
        <taxon>Bacillati</taxon>
        <taxon>Cyanobacteriota</taxon>
        <taxon>Cyanophyceae</taxon>
        <taxon>Leptolyngbyales</taxon>
        <taxon>Trichocoleusaceae</taxon>
        <taxon>Trichocoleus</taxon>
    </lineage>
</organism>
<protein>
    <submittedName>
        <fullName evidence="1">Uncharacterized protein</fullName>
    </submittedName>
</protein>
<evidence type="ECO:0000313" key="2">
    <source>
        <dbReference type="Proteomes" id="UP001464891"/>
    </source>
</evidence>
<dbReference type="Proteomes" id="UP001464891">
    <property type="component" value="Unassembled WGS sequence"/>
</dbReference>
<gene>
    <name evidence="1" type="ORF">NC998_20730</name>
</gene>
<name>A0ABV0JCK2_9CYAN</name>
<accession>A0ABV0JCK2</accession>
<dbReference type="EMBL" id="JAMPKM010000015">
    <property type="protein sequence ID" value="MEP0819527.1"/>
    <property type="molecule type" value="Genomic_DNA"/>
</dbReference>
<comment type="caution">
    <text evidence="1">The sequence shown here is derived from an EMBL/GenBank/DDBJ whole genome shotgun (WGS) entry which is preliminary data.</text>
</comment>
<reference evidence="1 2" key="1">
    <citation type="submission" date="2022-04" db="EMBL/GenBank/DDBJ databases">
        <title>Positive selection, recombination, and allopatry shape intraspecific diversity of widespread and dominant cyanobacteria.</title>
        <authorList>
            <person name="Wei J."/>
            <person name="Shu W."/>
            <person name="Hu C."/>
        </authorList>
    </citation>
    <scope>NUCLEOTIDE SEQUENCE [LARGE SCALE GENOMIC DNA]</scope>
    <source>
        <strain evidence="1 2">GB2-A4</strain>
    </source>
</reference>
<keyword evidence="2" id="KW-1185">Reference proteome</keyword>
<evidence type="ECO:0000313" key="1">
    <source>
        <dbReference type="EMBL" id="MEP0819527.1"/>
    </source>
</evidence>
<sequence>MERCNPGFETEVVVGNSQQVIPDVPAIPTNQFFTVIAGEFRLEEPVAIATHFSSFEQGDWFYFAGIPAVPGDVVNVPVLERVQLCNVVDQFSRRQAEGIDLPTPVPTAQSLFEIYPTLARMSTGENWQLLLETDTGVTVLSPVTLFWTDELGRRFTSVDLEQGRDRLLLEFVFQSSQPTTLRSANLILKEAPDESLAAQLSESAIQGKLFQINQWLSFYSRTELPFVINGQGIAQIVTESNTLPSQVSTSSGQLRLIHACLQAYLTTNLAQYRERSLTLTEALLNYFYPEPIPIDTQTLWAPHWLVNAGDSFAGQGPVAPQPNNYGAFDVAIEFFNGVGQLPENIAEVYKVYTGELTWVNASAELAEGKSYAIDYWVDADSQQRFPNSQEEEDVQTEGSIFYVTSQETQFVSPTYSAFILGVY</sequence>
<proteinExistence type="predicted"/>